<dbReference type="InterPro" id="IPR035423">
    <property type="entry name" value="M60-like_N"/>
</dbReference>
<dbReference type="PROSITE" id="PS00584">
    <property type="entry name" value="PFKB_KINASES_2"/>
    <property type="match status" value="1"/>
</dbReference>
<dbReference type="InterPro" id="IPR002173">
    <property type="entry name" value="Carboh/pur_kinase_PfkB_CS"/>
</dbReference>
<dbReference type="PROSITE" id="PS00583">
    <property type="entry name" value="PFKB_KINASES_1"/>
    <property type="match status" value="1"/>
</dbReference>
<dbReference type="InterPro" id="IPR005515">
    <property type="entry name" value="VOMI"/>
</dbReference>
<dbReference type="Gene3D" id="2.60.120.1250">
    <property type="entry name" value="Peptidase M60, enhancin-like domain 1"/>
    <property type="match status" value="1"/>
</dbReference>
<dbReference type="SUPFAM" id="SSF82895">
    <property type="entry name" value="TSP-1 type 1 repeat"/>
    <property type="match status" value="1"/>
</dbReference>
<dbReference type="InterPro" id="IPR029056">
    <property type="entry name" value="Ribokinase-like"/>
</dbReference>
<keyword evidence="5" id="KW-1185">Reference proteome</keyword>
<dbReference type="Proteomes" id="UP001244341">
    <property type="component" value="Chromosome 3b"/>
</dbReference>
<dbReference type="SUPFAM" id="SSF51092">
    <property type="entry name" value="Vitelline membrane outer protein-I (VMO-I)"/>
    <property type="match status" value="2"/>
</dbReference>
<evidence type="ECO:0000259" key="3">
    <source>
        <dbReference type="PROSITE" id="PS51723"/>
    </source>
</evidence>
<dbReference type="PROSITE" id="PS50092">
    <property type="entry name" value="TSP1"/>
    <property type="match status" value="1"/>
</dbReference>
<evidence type="ECO:0000313" key="4">
    <source>
        <dbReference type="EMBL" id="WIA12326.1"/>
    </source>
</evidence>
<dbReference type="Gene3D" id="3.40.1190.20">
    <property type="match status" value="1"/>
</dbReference>
<dbReference type="InterPro" id="IPR000884">
    <property type="entry name" value="TSP1_rpt"/>
</dbReference>
<dbReference type="PANTHER" id="PTHR15730:SF5">
    <property type="entry name" value="SI:CH211-210B2.2-RELATED"/>
    <property type="match status" value="1"/>
</dbReference>
<dbReference type="PANTHER" id="PTHR15730">
    <property type="entry name" value="EXPERIMENTAL AUTOIMMUNE PROSTATITIS ANTIGEN 2-RELATED"/>
    <property type="match status" value="1"/>
</dbReference>
<dbReference type="PROSITE" id="PS51723">
    <property type="entry name" value="PEPTIDASE_M60"/>
    <property type="match status" value="1"/>
</dbReference>
<reference evidence="4 5" key="1">
    <citation type="submission" date="2023-05" db="EMBL/GenBank/DDBJ databases">
        <title>A 100% complete, gapless, phased diploid assembly of the Scenedesmus obliquus UTEX 3031 genome.</title>
        <authorList>
            <person name="Biondi T.C."/>
            <person name="Hanschen E.R."/>
            <person name="Kwon T."/>
            <person name="Eng W."/>
            <person name="Kruse C.P.S."/>
            <person name="Koehler S.I."/>
            <person name="Kunde Y."/>
            <person name="Gleasner C.D."/>
            <person name="You Mak K.T."/>
            <person name="Polle J."/>
            <person name="Hovde B.T."/>
            <person name="Starkenburg S.R."/>
        </authorList>
    </citation>
    <scope>NUCLEOTIDE SEQUENCE [LARGE SCALE GENOMIC DNA]</scope>
    <source>
        <strain evidence="4 5">DOE0152z</strain>
    </source>
</reference>
<name>A0ABY8TT80_TETOB</name>
<dbReference type="Gene3D" id="3.40.390.80">
    <property type="entry name" value="Peptidase M60, enhancin-like domain 2"/>
    <property type="match status" value="1"/>
</dbReference>
<keyword evidence="1" id="KW-0808">Transferase</keyword>
<dbReference type="SUPFAM" id="SSF53613">
    <property type="entry name" value="Ribokinase-like"/>
    <property type="match status" value="1"/>
</dbReference>
<dbReference type="Pfam" id="PF03762">
    <property type="entry name" value="VOMI"/>
    <property type="match status" value="2"/>
</dbReference>
<dbReference type="InterPro" id="IPR036706">
    <property type="entry name" value="VOMI_sf"/>
</dbReference>
<accession>A0ABY8TT80</accession>
<proteinExistence type="predicted"/>
<keyword evidence="2" id="KW-0418">Kinase</keyword>
<dbReference type="Gene3D" id="1.10.390.30">
    <property type="entry name" value="Peptidase M60, enhancin-like domain 3"/>
    <property type="match status" value="1"/>
</dbReference>
<dbReference type="Gene3D" id="2.20.100.10">
    <property type="entry name" value="Thrombospondin type-1 (TSP1) repeat"/>
    <property type="match status" value="2"/>
</dbReference>
<gene>
    <name evidence="4" type="ORF">OEZ85_012381</name>
</gene>
<protein>
    <recommendedName>
        <fullName evidence="3">Peptidase M60 domain-containing protein</fullName>
    </recommendedName>
</protein>
<dbReference type="SMART" id="SM01276">
    <property type="entry name" value="M60-like"/>
    <property type="match status" value="1"/>
</dbReference>
<dbReference type="CDD" id="cd01167">
    <property type="entry name" value="bac_FRK"/>
    <property type="match status" value="1"/>
</dbReference>
<dbReference type="Gene3D" id="2.100.10.20">
    <property type="entry name" value="Vitelline membrane outer layer protein I (VOMI)"/>
    <property type="match status" value="2"/>
</dbReference>
<evidence type="ECO:0000313" key="5">
    <source>
        <dbReference type="Proteomes" id="UP001244341"/>
    </source>
</evidence>
<evidence type="ECO:0000256" key="1">
    <source>
        <dbReference type="ARBA" id="ARBA00022679"/>
    </source>
</evidence>
<dbReference type="Pfam" id="PF00294">
    <property type="entry name" value="PfkB"/>
    <property type="match status" value="1"/>
</dbReference>
<sequence length="1646" mass="169504">MQVHGSSRAAAGSFSSSRCARSAAAPGSRRLTVAAAGGGDRVVCVGEALFDFLANEKGLKREEVKSWTPYPGGAPANVATALTKLGVPTAFVSALGNDERGEELMALLKEIGVDTSTVQRVDAPTRDIYVERTLDGDRVFAGFGLESHKYCDCALDAEKLPKDILSGADFMVTGTLGLASPKTRAAMKAAAQLVKAGGGKVLVDVNWRPVFWADNGEAKREILEFLNMADIVKISDADLEFLYDMQFVTALLNPCSVADRLPNAPAVLVTAGDEGAAYCCRSTKGEHTGFVPVFKVDVADTTGAGDAFTAGFVYKLLEAGGLDRLLSDPKALKEAVVFAAATGALTCTKPGAIAAQPSLQQVQALFEESKGWYNFWSAEAEASRSQGITGRFVLLGSTFPVMLSSDGAYTAMAASRVAAGRAVVFTKESFTTAACGASLAACNSNAGRLAINSLRWAAGKPVPSPTVTVRLAASSGVSDFNSAFFSNLASAGASVGVTFTPPTGRSSNIVPDLALCSTAACTDRIADVLLTTAHVAFSAAQLANITAFIQAGGGIVTGGQAWSAANLQTYPGNMLLAPLNVVQWTGDSTEWYPVSWNMPAAPPDPVKFNVDAAAAAVLVHINGTAVLPAADLAAVAGTASYIVALQQQGPAASVTPSPCYASFPGLPKSGATTVTTTVTVNATSAGNYTVAMNTGTAWLSTGLWAPAGQPITATISSSLAASLAASGVGSLRIQIGSHSDDISRKTTWCRLPFGMTQQHYFSPAAGGNVITAASGVGGLIYLVINEKTNLGLIQVAFSSVMRAPLFVKGQTSEADWIATIRNHPAPFGEIASSKFIMTIPSSYLATVGNPKQIADMWDAALDAMADLSVITYDRPRAERFVLDCDISAGYMHSGYPIMGPVSASPDLLSTRYGDPIEIDSKWGPFHELGHNMVWGAWTLANTGETVNNIYTVYALEKVMGVPRTARSTLTSERVTSTAKYMASGVFSTDWTVWTALYTYLQLQENVAGPYNYTGGWDFYKRVLARYQVLSGTDAVSTDDKKLQTWVLETSQISGKNLVPFYKAWKFPVSAATESTVNALNLAPFDFNPAGPCGQACDTCCLVDGAPPLPNGVAAAILPGNGCEMGSFHNVVLCPAGSFVTGLKTRVEPNQGSGDDTGLNAVSLQCKNPAGSITATEILSYAGLWGTWSALSNCPGSTFAVAVALRVLADQGSGDDIAADAVALTCSDNTTVLGTPNALGLGAWGPTARCPAGTAICGYKIRFAPYGGDDTAMTDIVAYCCNLLVPQPPSPSPPPPPAVDCIGSWTAKTACNSTCSSPGIQIQTYVITTAAANGGAACPFANGTTNSTLCSAKICPVNCIGSWTPLSACSATACGTTGVQTQRFVVTTAAANGGAKCAFADGATNSTACSAAPCPVNCIGSWSSPTPCNATCGGGATTQTYTITAAAANGGSPCPFANGTTNSTACNTQACAAHVIVSTIKPSVGGAWGTWSSFAGCLVGSWAAAARMRVQPNQGKGDDTGLSSVEVACKTPAGITTGTINPNLGLWGAWSAVSSCPAGQFINGVSMRVLAAQGSGDDVAADAVQLLCSDSVTVLNTPNAVGFGTWGAAVRCPAGTAVCGFRVRFEPNQGGGDDTAFNDIELHCCAI</sequence>
<dbReference type="Pfam" id="PF17291">
    <property type="entry name" value="M60-like_N"/>
    <property type="match status" value="1"/>
</dbReference>
<dbReference type="Pfam" id="PF13402">
    <property type="entry name" value="Peptidase_M60"/>
    <property type="match status" value="1"/>
</dbReference>
<organism evidence="4 5">
    <name type="scientific">Tetradesmus obliquus</name>
    <name type="common">Green alga</name>
    <name type="synonym">Acutodesmus obliquus</name>
    <dbReference type="NCBI Taxonomy" id="3088"/>
    <lineage>
        <taxon>Eukaryota</taxon>
        <taxon>Viridiplantae</taxon>
        <taxon>Chlorophyta</taxon>
        <taxon>core chlorophytes</taxon>
        <taxon>Chlorophyceae</taxon>
        <taxon>CS clade</taxon>
        <taxon>Sphaeropleales</taxon>
        <taxon>Scenedesmaceae</taxon>
        <taxon>Tetradesmus</taxon>
    </lineage>
</organism>
<evidence type="ECO:0000256" key="2">
    <source>
        <dbReference type="ARBA" id="ARBA00022777"/>
    </source>
</evidence>
<dbReference type="InterPro" id="IPR042279">
    <property type="entry name" value="Pep_M60_3"/>
</dbReference>
<dbReference type="InterPro" id="IPR051244">
    <property type="entry name" value="TCAF"/>
</dbReference>
<dbReference type="InterPro" id="IPR036383">
    <property type="entry name" value="TSP1_rpt_sf"/>
</dbReference>
<dbReference type="InterPro" id="IPR011611">
    <property type="entry name" value="PfkB_dom"/>
</dbReference>
<dbReference type="SMART" id="SM00209">
    <property type="entry name" value="TSP1"/>
    <property type="match status" value="3"/>
</dbReference>
<feature type="domain" description="Peptidase M60" evidence="3">
    <location>
        <begin position="696"/>
        <end position="1007"/>
    </location>
</feature>
<dbReference type="EMBL" id="CP126210">
    <property type="protein sequence ID" value="WIA12326.1"/>
    <property type="molecule type" value="Genomic_DNA"/>
</dbReference>
<dbReference type="InterPro" id="IPR031161">
    <property type="entry name" value="Peptidase_M60_dom"/>
</dbReference>